<reference evidence="1 2" key="1">
    <citation type="submission" date="2024-07" db="EMBL/GenBank/DDBJ databases">
        <title>Section-level genome sequencing and comparative genomics of Aspergillus sections Usti and Cavernicolus.</title>
        <authorList>
            <consortium name="Lawrence Berkeley National Laboratory"/>
            <person name="Nybo J.L."/>
            <person name="Vesth T.C."/>
            <person name="Theobald S."/>
            <person name="Frisvad J.C."/>
            <person name="Larsen T.O."/>
            <person name="Kjaerboelling I."/>
            <person name="Rothschild-Mancinelli K."/>
            <person name="Lyhne E.K."/>
            <person name="Kogle M.E."/>
            <person name="Barry K."/>
            <person name="Clum A."/>
            <person name="Na H."/>
            <person name="Ledsgaard L."/>
            <person name="Lin J."/>
            <person name="Lipzen A."/>
            <person name="Kuo A."/>
            <person name="Riley R."/>
            <person name="Mondo S."/>
            <person name="Labutti K."/>
            <person name="Haridas S."/>
            <person name="Pangalinan J."/>
            <person name="Salamov A.A."/>
            <person name="Simmons B.A."/>
            <person name="Magnuson J.K."/>
            <person name="Chen J."/>
            <person name="Drula E."/>
            <person name="Henrissat B."/>
            <person name="Wiebenga A."/>
            <person name="Lubbers R.J."/>
            <person name="Gomes A.C."/>
            <person name="Makela M.R."/>
            <person name="Stajich J."/>
            <person name="Grigoriev I.V."/>
            <person name="Mortensen U.H."/>
            <person name="De Vries R.P."/>
            <person name="Baker S.E."/>
            <person name="Andersen M.R."/>
        </authorList>
    </citation>
    <scope>NUCLEOTIDE SEQUENCE [LARGE SCALE GENOMIC DNA]</scope>
    <source>
        <strain evidence="1 2">CBS 209.92</strain>
    </source>
</reference>
<dbReference type="Proteomes" id="UP001610563">
    <property type="component" value="Unassembled WGS sequence"/>
</dbReference>
<comment type="caution">
    <text evidence="1">The sequence shown here is derived from an EMBL/GenBank/DDBJ whole genome shotgun (WGS) entry which is preliminary data.</text>
</comment>
<dbReference type="EMBL" id="JBFTWV010000148">
    <property type="protein sequence ID" value="KAL2785295.1"/>
    <property type="molecule type" value="Genomic_DNA"/>
</dbReference>
<proteinExistence type="predicted"/>
<gene>
    <name evidence="1" type="ORF">BJX66DRAFT_315068</name>
</gene>
<evidence type="ECO:0000313" key="2">
    <source>
        <dbReference type="Proteomes" id="UP001610563"/>
    </source>
</evidence>
<organism evidence="1 2">
    <name type="scientific">Aspergillus keveii</name>
    <dbReference type="NCBI Taxonomy" id="714993"/>
    <lineage>
        <taxon>Eukaryota</taxon>
        <taxon>Fungi</taxon>
        <taxon>Dikarya</taxon>
        <taxon>Ascomycota</taxon>
        <taxon>Pezizomycotina</taxon>
        <taxon>Eurotiomycetes</taxon>
        <taxon>Eurotiomycetidae</taxon>
        <taxon>Eurotiales</taxon>
        <taxon>Aspergillaceae</taxon>
        <taxon>Aspergillus</taxon>
        <taxon>Aspergillus subgen. Nidulantes</taxon>
    </lineage>
</organism>
<evidence type="ECO:0000313" key="1">
    <source>
        <dbReference type="EMBL" id="KAL2785295.1"/>
    </source>
</evidence>
<sequence length="61" mass="6392">MYRNGPGTMATLHALSVTTTTGRASLKLYIWSVIAVASQASVGPVNGSLLQLKPTARLTYG</sequence>
<protein>
    <submittedName>
        <fullName evidence="1">Uncharacterized protein</fullName>
    </submittedName>
</protein>
<keyword evidence="2" id="KW-1185">Reference proteome</keyword>
<accession>A0ABR4FPX1</accession>
<name>A0ABR4FPX1_9EURO</name>